<dbReference type="GO" id="GO:0003677">
    <property type="term" value="F:DNA binding"/>
    <property type="evidence" value="ECO:0007669"/>
    <property type="project" value="UniProtKB-KW"/>
</dbReference>
<dbReference type="Proteomes" id="UP000320231">
    <property type="component" value="Chromosome"/>
</dbReference>
<keyword evidence="2" id="KW-0238">DNA-binding</keyword>
<evidence type="ECO:0000256" key="2">
    <source>
        <dbReference type="ARBA" id="ARBA00023125"/>
    </source>
</evidence>
<evidence type="ECO:0000313" key="4">
    <source>
        <dbReference type="EMBL" id="BBI65210.1"/>
    </source>
</evidence>
<keyword evidence="1" id="KW-0805">Transcription regulation</keyword>
<evidence type="ECO:0000313" key="5">
    <source>
        <dbReference type="Proteomes" id="UP000320231"/>
    </source>
</evidence>
<evidence type="ECO:0000256" key="3">
    <source>
        <dbReference type="ARBA" id="ARBA00023163"/>
    </source>
</evidence>
<protein>
    <submittedName>
        <fullName evidence="4">Uncharacterized protein</fullName>
    </submittedName>
</protein>
<evidence type="ECO:0000256" key="1">
    <source>
        <dbReference type="ARBA" id="ARBA00023015"/>
    </source>
</evidence>
<gene>
    <name evidence="4" type="ORF">HSBAA_65160</name>
</gene>
<keyword evidence="3" id="KW-0804">Transcription</keyword>
<dbReference type="Gene3D" id="1.20.120.530">
    <property type="entry name" value="GntR ligand-binding domain-like"/>
    <property type="match status" value="1"/>
</dbReference>
<dbReference type="AlphaFoldDB" id="A0A455UG55"/>
<organism evidence="4 5">
    <name type="scientific">Vreelandella sulfidaeris</name>
    <dbReference type="NCBI Taxonomy" id="115553"/>
    <lineage>
        <taxon>Bacteria</taxon>
        <taxon>Pseudomonadati</taxon>
        <taxon>Pseudomonadota</taxon>
        <taxon>Gammaproteobacteria</taxon>
        <taxon>Oceanospirillales</taxon>
        <taxon>Halomonadaceae</taxon>
        <taxon>Vreelandella</taxon>
    </lineage>
</organism>
<sequence length="103" mass="11611">MESDINQWSELNAHFHSIIIDSIGSGVVADAIARNNHLPFAAADSIIIDDDDLEREFKKLQLAQFHHELIFQSLKGEGARAEMLMREHALIGLRYPELLADSE</sequence>
<dbReference type="KEGG" id="hsr:HSBAA_65160"/>
<name>A0A455UG55_9GAMM</name>
<accession>A0A455UG55</accession>
<proteinExistence type="predicted"/>
<dbReference type="EMBL" id="AP019514">
    <property type="protein sequence ID" value="BBI65210.1"/>
    <property type="molecule type" value="Genomic_DNA"/>
</dbReference>
<reference evidence="4 5" key="1">
    <citation type="journal article" date="2019" name="Microbiol. Resour. Announc.">
        <title>Complete Genome Sequence of Halomonas sulfidaeris Strain Esulfide1 Isolated from a Metal Sulfide Rock at a Depth of 2,200 Meters, Obtained Using Nanopore Sequencing.</title>
        <authorList>
            <person name="Saito M."/>
            <person name="Nishigata A."/>
            <person name="Galipon J."/>
            <person name="Arakawa K."/>
        </authorList>
    </citation>
    <scope>NUCLEOTIDE SEQUENCE [LARGE SCALE GENOMIC DNA]</scope>
    <source>
        <strain evidence="4 5">ATCC BAA-803</strain>
    </source>
</reference>
<dbReference type="InterPro" id="IPR008920">
    <property type="entry name" value="TF_FadR/GntR_C"/>
</dbReference>